<dbReference type="InterPro" id="IPR053151">
    <property type="entry name" value="RNase_H-like"/>
</dbReference>
<dbReference type="EMBL" id="JBBPBN010000008">
    <property type="protein sequence ID" value="KAK9033463.1"/>
    <property type="molecule type" value="Genomic_DNA"/>
</dbReference>
<keyword evidence="2" id="KW-1185">Reference proteome</keyword>
<accession>A0ABR2T7J8</accession>
<name>A0ABR2T7J8_9ROSI</name>
<sequence>MVVDYAQLLSTDFLDAQEVGSSSNDSTTQKRWSKPLQNCIKINVDGAFNPTVRKATIGVIARNDHVFEGDACNIVTKLARRELDRSLAAYHLYSVVNTLVDYPGFSFVSIRRNLNRTAHGLAQWALHDDVNFRFDFDIPYCIEHFVIEDAIFG</sequence>
<evidence type="ECO:0000313" key="2">
    <source>
        <dbReference type="Proteomes" id="UP001396334"/>
    </source>
</evidence>
<dbReference type="Proteomes" id="UP001396334">
    <property type="component" value="Unassembled WGS sequence"/>
</dbReference>
<evidence type="ECO:0008006" key="3">
    <source>
        <dbReference type="Google" id="ProtNLM"/>
    </source>
</evidence>
<comment type="caution">
    <text evidence="1">The sequence shown here is derived from an EMBL/GenBank/DDBJ whole genome shotgun (WGS) entry which is preliminary data.</text>
</comment>
<evidence type="ECO:0000313" key="1">
    <source>
        <dbReference type="EMBL" id="KAK9033463.1"/>
    </source>
</evidence>
<protein>
    <recommendedName>
        <fullName evidence="3">RNase H type-1 domain-containing protein</fullName>
    </recommendedName>
</protein>
<dbReference type="PANTHER" id="PTHR47723">
    <property type="entry name" value="OS05G0353850 PROTEIN"/>
    <property type="match status" value="1"/>
</dbReference>
<organism evidence="1 2">
    <name type="scientific">Hibiscus sabdariffa</name>
    <name type="common">roselle</name>
    <dbReference type="NCBI Taxonomy" id="183260"/>
    <lineage>
        <taxon>Eukaryota</taxon>
        <taxon>Viridiplantae</taxon>
        <taxon>Streptophyta</taxon>
        <taxon>Embryophyta</taxon>
        <taxon>Tracheophyta</taxon>
        <taxon>Spermatophyta</taxon>
        <taxon>Magnoliopsida</taxon>
        <taxon>eudicotyledons</taxon>
        <taxon>Gunneridae</taxon>
        <taxon>Pentapetalae</taxon>
        <taxon>rosids</taxon>
        <taxon>malvids</taxon>
        <taxon>Malvales</taxon>
        <taxon>Malvaceae</taxon>
        <taxon>Malvoideae</taxon>
        <taxon>Hibiscus</taxon>
    </lineage>
</organism>
<proteinExistence type="predicted"/>
<reference evidence="1 2" key="1">
    <citation type="journal article" date="2024" name="G3 (Bethesda)">
        <title>Genome assembly of Hibiscus sabdariffa L. provides insights into metabolisms of medicinal natural products.</title>
        <authorList>
            <person name="Kim T."/>
        </authorList>
    </citation>
    <scope>NUCLEOTIDE SEQUENCE [LARGE SCALE GENOMIC DNA]</scope>
    <source>
        <strain evidence="1">TK-2024</strain>
        <tissue evidence="1">Old leaves</tissue>
    </source>
</reference>
<gene>
    <name evidence="1" type="ORF">V6N11_018496</name>
</gene>
<dbReference type="PANTHER" id="PTHR47723:SF19">
    <property type="entry name" value="POLYNUCLEOTIDYL TRANSFERASE, RIBONUCLEASE H-LIKE SUPERFAMILY PROTEIN"/>
    <property type="match status" value="1"/>
</dbReference>